<name>X1BFD9_9ZZZZ</name>
<organism evidence="1">
    <name type="scientific">marine sediment metagenome</name>
    <dbReference type="NCBI Taxonomy" id="412755"/>
    <lineage>
        <taxon>unclassified sequences</taxon>
        <taxon>metagenomes</taxon>
        <taxon>ecological metagenomes</taxon>
    </lineage>
</organism>
<evidence type="ECO:0000313" key="1">
    <source>
        <dbReference type="EMBL" id="GAG94644.1"/>
    </source>
</evidence>
<comment type="caution">
    <text evidence="1">The sequence shown here is derived from an EMBL/GenBank/DDBJ whole genome shotgun (WGS) entry which is preliminary data.</text>
</comment>
<gene>
    <name evidence="1" type="ORF">S01H4_44872</name>
</gene>
<feature type="non-terminal residue" evidence="1">
    <location>
        <position position="1"/>
    </location>
</feature>
<accession>X1BFD9</accession>
<dbReference type="AlphaFoldDB" id="X1BFD9"/>
<evidence type="ECO:0008006" key="2">
    <source>
        <dbReference type="Google" id="ProtNLM"/>
    </source>
</evidence>
<reference evidence="1" key="1">
    <citation type="journal article" date="2014" name="Front. Microbiol.">
        <title>High frequency of phylogenetically diverse reductive dehalogenase-homologous genes in deep subseafloor sedimentary metagenomes.</title>
        <authorList>
            <person name="Kawai M."/>
            <person name="Futagami T."/>
            <person name="Toyoda A."/>
            <person name="Takaki Y."/>
            <person name="Nishi S."/>
            <person name="Hori S."/>
            <person name="Arai W."/>
            <person name="Tsubouchi T."/>
            <person name="Morono Y."/>
            <person name="Uchiyama I."/>
            <person name="Ito T."/>
            <person name="Fujiyama A."/>
            <person name="Inagaki F."/>
            <person name="Takami H."/>
        </authorList>
    </citation>
    <scope>NUCLEOTIDE SEQUENCE</scope>
    <source>
        <strain evidence="1">Expedition CK06-06</strain>
    </source>
</reference>
<proteinExistence type="predicted"/>
<dbReference type="EMBL" id="BART01024929">
    <property type="protein sequence ID" value="GAG94644.1"/>
    <property type="molecule type" value="Genomic_DNA"/>
</dbReference>
<sequence length="53" mass="5623">GMKAVDKKGNLAKSLIALGEIGLEYDDIKEIDINPMIVNDDGQPVGVDALIVL</sequence>
<dbReference type="SUPFAM" id="SSF56059">
    <property type="entry name" value="Glutathione synthetase ATP-binding domain-like"/>
    <property type="match status" value="1"/>
</dbReference>
<dbReference type="Gene3D" id="3.30.470.20">
    <property type="entry name" value="ATP-grasp fold, B domain"/>
    <property type="match status" value="1"/>
</dbReference>
<protein>
    <recommendedName>
        <fullName evidence="2">ATP-grasp fold succinyl-CoA synthetase-type domain-containing protein</fullName>
    </recommendedName>
</protein>